<feature type="compositionally biased region" description="Polar residues" evidence="1">
    <location>
        <begin position="189"/>
        <end position="201"/>
    </location>
</feature>
<evidence type="ECO:0000256" key="2">
    <source>
        <dbReference type="SAM" id="SignalP"/>
    </source>
</evidence>
<keyword evidence="2" id="KW-0732">Signal</keyword>
<protein>
    <recommendedName>
        <fullName evidence="5">DUF3106 domain-containing protein</fullName>
    </recommendedName>
</protein>
<reference evidence="3 4" key="1">
    <citation type="submission" date="2018-02" db="EMBL/GenBank/DDBJ databases">
        <title>Reclassifiation of [Polyangium] brachysporum DSM 7029 as Guopingzhaonella breviflexa gen. nov., sp. nov., a member of the family Comamonadaceae.</title>
        <authorList>
            <person name="Tang B."/>
        </authorList>
    </citation>
    <scope>NUCLEOTIDE SEQUENCE [LARGE SCALE GENOMIC DNA]</scope>
    <source>
        <strain evidence="3 4">BCRC 80649</strain>
    </source>
</reference>
<name>A0A2S5STH3_9BURK</name>
<dbReference type="Proteomes" id="UP000238605">
    <property type="component" value="Unassembled WGS sequence"/>
</dbReference>
<proteinExistence type="predicted"/>
<comment type="caution">
    <text evidence="3">The sequence shown here is derived from an EMBL/GenBank/DDBJ whole genome shotgun (WGS) entry which is preliminary data.</text>
</comment>
<feature type="signal peptide" evidence="2">
    <location>
        <begin position="1"/>
        <end position="26"/>
    </location>
</feature>
<evidence type="ECO:0000256" key="1">
    <source>
        <dbReference type="SAM" id="MobiDB-lite"/>
    </source>
</evidence>
<dbReference type="AlphaFoldDB" id="A0A2S5STH3"/>
<dbReference type="OrthoDB" id="9796567at2"/>
<keyword evidence="4" id="KW-1185">Reference proteome</keyword>
<feature type="chain" id="PRO_5015467120" description="DUF3106 domain-containing protein" evidence="2">
    <location>
        <begin position="27"/>
        <end position="247"/>
    </location>
</feature>
<accession>A0A2S5STH3</accession>
<feature type="region of interest" description="Disordered" evidence="1">
    <location>
        <begin position="164"/>
        <end position="211"/>
    </location>
</feature>
<dbReference type="Pfam" id="PF11304">
    <property type="entry name" value="DUF3106"/>
    <property type="match status" value="1"/>
</dbReference>
<evidence type="ECO:0000313" key="3">
    <source>
        <dbReference type="EMBL" id="PPE65867.1"/>
    </source>
</evidence>
<evidence type="ECO:0008006" key="5">
    <source>
        <dbReference type="Google" id="ProtNLM"/>
    </source>
</evidence>
<dbReference type="EMBL" id="PSNX01000010">
    <property type="protein sequence ID" value="PPE65867.1"/>
    <property type="molecule type" value="Genomic_DNA"/>
</dbReference>
<organism evidence="3 4">
    <name type="scientific">Caldimonas caldifontis</name>
    <dbReference type="NCBI Taxonomy" id="1452508"/>
    <lineage>
        <taxon>Bacteria</taxon>
        <taxon>Pseudomonadati</taxon>
        <taxon>Pseudomonadota</taxon>
        <taxon>Betaproteobacteria</taxon>
        <taxon>Burkholderiales</taxon>
        <taxon>Sphaerotilaceae</taxon>
        <taxon>Caldimonas</taxon>
    </lineage>
</organism>
<evidence type="ECO:0000313" key="4">
    <source>
        <dbReference type="Proteomes" id="UP000238605"/>
    </source>
</evidence>
<sequence length="247" mass="26782">MMVRPPCLRPLLLRLASLGVLGPVLAGSVCAQPPPAGGAEPARLTAASQEGPRWSQLAPPQRQALSPLKGVWDTLDGPRKRKWLEVAQRFPSLNEDERRRVHERMGEWVALSPQQRTLARINFGTAKDLPASQRVDRWESYKALPPEERQALAAQAQRFDVKASPGARQPVSVPASPTTQQVRPGVTTVPVTQRAQPTWHQQPGLPKIATSSRLIDPQTLLPVAGPQGAAAMRPVMPSARAPKPAAP</sequence>
<feature type="region of interest" description="Disordered" evidence="1">
    <location>
        <begin position="227"/>
        <end position="247"/>
    </location>
</feature>
<gene>
    <name evidence="3" type="ORF">C1704_11160</name>
</gene>
<dbReference type="InterPro" id="IPR021455">
    <property type="entry name" value="DUF3106"/>
</dbReference>
<feature type="region of interest" description="Disordered" evidence="1">
    <location>
        <begin position="34"/>
        <end position="61"/>
    </location>
</feature>